<dbReference type="InterPro" id="IPR036055">
    <property type="entry name" value="LDL_receptor-like_sf"/>
</dbReference>
<dbReference type="EnsemblMetazoa" id="ACUA018371-RA">
    <property type="protein sequence ID" value="ACUA018371-PA"/>
    <property type="gene ID" value="ACUA018371"/>
</dbReference>
<organism evidence="4 5">
    <name type="scientific">Anopheles culicifacies</name>
    <dbReference type="NCBI Taxonomy" id="139723"/>
    <lineage>
        <taxon>Eukaryota</taxon>
        <taxon>Metazoa</taxon>
        <taxon>Ecdysozoa</taxon>
        <taxon>Arthropoda</taxon>
        <taxon>Hexapoda</taxon>
        <taxon>Insecta</taxon>
        <taxon>Pterygota</taxon>
        <taxon>Neoptera</taxon>
        <taxon>Endopterygota</taxon>
        <taxon>Diptera</taxon>
        <taxon>Nematocera</taxon>
        <taxon>Culicoidea</taxon>
        <taxon>Culicidae</taxon>
        <taxon>Anophelinae</taxon>
        <taxon>Anopheles</taxon>
        <taxon>culicifacies species complex</taxon>
    </lineage>
</organism>
<evidence type="ECO:0000256" key="2">
    <source>
        <dbReference type="PROSITE-ProRule" id="PRU00124"/>
    </source>
</evidence>
<dbReference type="SUPFAM" id="SSF57424">
    <property type="entry name" value="LDL receptor-like module"/>
    <property type="match status" value="1"/>
</dbReference>
<reference evidence="4" key="2">
    <citation type="submission" date="2020-05" db="UniProtKB">
        <authorList>
            <consortium name="EnsemblMetazoa"/>
        </authorList>
    </citation>
    <scope>IDENTIFICATION</scope>
    <source>
        <strain evidence="4">A-37</strain>
    </source>
</reference>
<evidence type="ECO:0000313" key="5">
    <source>
        <dbReference type="Proteomes" id="UP000075883"/>
    </source>
</evidence>
<dbReference type="InterPro" id="IPR002509">
    <property type="entry name" value="NODB_dom"/>
</dbReference>
<keyword evidence="1 2" id="KW-1015">Disulfide bond</keyword>
<dbReference type="Gene3D" id="2.170.140.10">
    <property type="entry name" value="Chitin binding domain"/>
    <property type="match status" value="1"/>
</dbReference>
<dbReference type="CDD" id="cd00112">
    <property type="entry name" value="LDLa"/>
    <property type="match status" value="1"/>
</dbReference>
<dbReference type="Pfam" id="PF00057">
    <property type="entry name" value="Ldl_recept_a"/>
    <property type="match status" value="1"/>
</dbReference>
<dbReference type="PANTHER" id="PTHR45985:SF6">
    <property type="entry name" value="FI03450P"/>
    <property type="match status" value="1"/>
</dbReference>
<dbReference type="InterPro" id="IPR011330">
    <property type="entry name" value="Glyco_hydro/deAcase_b/a-brl"/>
</dbReference>
<accession>A0A182MHG4</accession>
<dbReference type="PROSITE" id="PS50068">
    <property type="entry name" value="LDLRA_2"/>
    <property type="match status" value="1"/>
</dbReference>
<evidence type="ECO:0000313" key="4">
    <source>
        <dbReference type="EnsemblMetazoa" id="ACUA018371-PA"/>
    </source>
</evidence>
<dbReference type="GO" id="GO:0005975">
    <property type="term" value="P:carbohydrate metabolic process"/>
    <property type="evidence" value="ECO:0007669"/>
    <property type="project" value="InterPro"/>
</dbReference>
<dbReference type="Proteomes" id="UP000075883">
    <property type="component" value="Unassembled WGS sequence"/>
</dbReference>
<dbReference type="InterPro" id="IPR002172">
    <property type="entry name" value="LDrepeatLR_classA_rpt"/>
</dbReference>
<proteinExistence type="predicted"/>
<dbReference type="Gene3D" id="4.10.400.10">
    <property type="entry name" value="Low-density Lipoprotein Receptor"/>
    <property type="match status" value="1"/>
</dbReference>
<dbReference type="EMBL" id="AXCM01003562">
    <property type="status" value="NOT_ANNOTATED_CDS"/>
    <property type="molecule type" value="Genomic_DNA"/>
</dbReference>
<dbReference type="GO" id="GO:0008061">
    <property type="term" value="F:chitin binding"/>
    <property type="evidence" value="ECO:0007669"/>
    <property type="project" value="InterPro"/>
</dbReference>
<keyword evidence="5" id="KW-1185">Reference proteome</keyword>
<dbReference type="PROSITE" id="PS50940">
    <property type="entry name" value="CHIT_BIND_II"/>
    <property type="match status" value="1"/>
</dbReference>
<feature type="disulfide bond" evidence="2">
    <location>
        <begin position="152"/>
        <end position="167"/>
    </location>
</feature>
<dbReference type="SMART" id="SM00494">
    <property type="entry name" value="ChtBD2"/>
    <property type="match status" value="1"/>
</dbReference>
<dbReference type="InterPro" id="IPR023415">
    <property type="entry name" value="LDLR_class-A_CS"/>
</dbReference>
<dbReference type="InterPro" id="IPR002557">
    <property type="entry name" value="Chitin-bd_dom"/>
</dbReference>
<feature type="disulfide bond" evidence="2">
    <location>
        <begin position="140"/>
        <end position="158"/>
    </location>
</feature>
<dbReference type="GO" id="GO:0005576">
    <property type="term" value="C:extracellular region"/>
    <property type="evidence" value="ECO:0007669"/>
    <property type="project" value="InterPro"/>
</dbReference>
<dbReference type="PROSITE" id="PS01209">
    <property type="entry name" value="LDLRA_1"/>
    <property type="match status" value="1"/>
</dbReference>
<dbReference type="FunFam" id="3.20.20.370:FF:000003">
    <property type="entry name" value="CLUMA_CG003232, isoform B"/>
    <property type="match status" value="1"/>
</dbReference>
<dbReference type="Gene3D" id="3.20.20.370">
    <property type="entry name" value="Glycoside hydrolase/deacetylase"/>
    <property type="match status" value="1"/>
</dbReference>
<feature type="disulfide bond" evidence="2">
    <location>
        <begin position="133"/>
        <end position="145"/>
    </location>
</feature>
<sequence length="596" mass="67945">MNFNPIRFDTIVVCLFHQIKETERELNINAATAEVRIKRQAEETTKKEESFEKELCKDKDAGEWFRLVAGEGDNCRDVIQCTSSGLQAIRCPAGLYFDIEKQTCDWKDAVKNCKFKNKERKVKPLLITDEPLCQDGFLACGDGNCIERGLFCNGEKDCTDGSDENSCGKSHLTSRASESDELSVSQPIEFPKCYAPKLTTNLSTGGGRAIDHAHIENDPNRAPPCDESVCQLPDCFCSEDGTTIPGSLPAKDVPMMITITFDDAINNNNIDLYKEIFNGKRKNPNGCDIKATYFVSHKYTNYSAVQETHRKGHEIAVHSITHNDEERFWSNATVDDWAKEMAGMRIIIEKYANITDNSVVGVRAPYLRVGGNNQFTMMEEQAFLYDSTITAPLSNPPLWPYTMYFRMPHRCHGNLQSCPTRSHAVWEMVMNELDRREDPTNDEYLPGCAMVDSCSNILTGDQFYNFLNHNFDRHYDQNRAPLGLYFHAAWLKNNPEFLDAFLYWIDEVLSNHNDVYFVTMTQVIQWIQNPRTTNEVKNFEPWREKCVVEGQPACWVPHSCKLTSKEVPGETINLQTCVRCPNNYPWVNDPTGDGFF</sequence>
<dbReference type="STRING" id="139723.A0A182MHG4"/>
<reference evidence="5" key="1">
    <citation type="submission" date="2013-09" db="EMBL/GenBank/DDBJ databases">
        <title>The Genome Sequence of Anopheles culicifacies species A.</title>
        <authorList>
            <consortium name="The Broad Institute Genomics Platform"/>
            <person name="Neafsey D.E."/>
            <person name="Besansky N."/>
            <person name="Howell P."/>
            <person name="Walton C."/>
            <person name="Young S.K."/>
            <person name="Zeng Q."/>
            <person name="Gargeya S."/>
            <person name="Fitzgerald M."/>
            <person name="Haas B."/>
            <person name="Abouelleil A."/>
            <person name="Allen A.W."/>
            <person name="Alvarado L."/>
            <person name="Arachchi H.M."/>
            <person name="Berlin A.M."/>
            <person name="Chapman S.B."/>
            <person name="Gainer-Dewar J."/>
            <person name="Goldberg J."/>
            <person name="Griggs A."/>
            <person name="Gujja S."/>
            <person name="Hansen M."/>
            <person name="Howarth C."/>
            <person name="Imamovic A."/>
            <person name="Ireland A."/>
            <person name="Larimer J."/>
            <person name="McCowan C."/>
            <person name="Murphy C."/>
            <person name="Pearson M."/>
            <person name="Poon T.W."/>
            <person name="Priest M."/>
            <person name="Roberts A."/>
            <person name="Saif S."/>
            <person name="Shea T."/>
            <person name="Sisk P."/>
            <person name="Sykes S."/>
            <person name="Wortman J."/>
            <person name="Nusbaum C."/>
            <person name="Birren B."/>
        </authorList>
    </citation>
    <scope>NUCLEOTIDE SEQUENCE [LARGE SCALE GENOMIC DNA]</scope>
    <source>
        <strain evidence="5">A-37</strain>
    </source>
</reference>
<dbReference type="SMART" id="SM00192">
    <property type="entry name" value="LDLa"/>
    <property type="match status" value="1"/>
</dbReference>
<dbReference type="InterPro" id="IPR052740">
    <property type="entry name" value="CE4"/>
</dbReference>
<dbReference type="SUPFAM" id="SSF88713">
    <property type="entry name" value="Glycoside hydrolase/deacetylase"/>
    <property type="match status" value="1"/>
</dbReference>
<dbReference type="VEuPathDB" id="VectorBase:ACUA018371"/>
<dbReference type="Pfam" id="PF01522">
    <property type="entry name" value="Polysacc_deac_1"/>
    <property type="match status" value="1"/>
</dbReference>
<evidence type="ECO:0000256" key="1">
    <source>
        <dbReference type="ARBA" id="ARBA00023157"/>
    </source>
</evidence>
<dbReference type="InterPro" id="IPR036508">
    <property type="entry name" value="Chitin-bd_dom_sf"/>
</dbReference>
<dbReference type="CDD" id="cd10974">
    <property type="entry name" value="CE4_CDA_like_1"/>
    <property type="match status" value="1"/>
</dbReference>
<protein>
    <recommendedName>
        <fullName evidence="3">Chitin-binding type-2 domain-containing protein</fullName>
    </recommendedName>
</protein>
<evidence type="ECO:0000259" key="3">
    <source>
        <dbReference type="PROSITE" id="PS50940"/>
    </source>
</evidence>
<name>A0A182MHG4_9DIPT</name>
<feature type="domain" description="Chitin-binding type-2" evidence="3">
    <location>
        <begin position="53"/>
        <end position="115"/>
    </location>
</feature>
<dbReference type="AlphaFoldDB" id="A0A182MHG4"/>
<dbReference type="PANTHER" id="PTHR45985">
    <property type="match status" value="1"/>
</dbReference>
<dbReference type="Pfam" id="PF01607">
    <property type="entry name" value="CBM_14"/>
    <property type="match status" value="1"/>
</dbReference>
<dbReference type="GO" id="GO:0016810">
    <property type="term" value="F:hydrolase activity, acting on carbon-nitrogen (but not peptide) bonds"/>
    <property type="evidence" value="ECO:0007669"/>
    <property type="project" value="InterPro"/>
</dbReference>
<dbReference type="SUPFAM" id="SSF57625">
    <property type="entry name" value="Invertebrate chitin-binding proteins"/>
    <property type="match status" value="1"/>
</dbReference>